<feature type="transmembrane region" description="Helical" evidence="2">
    <location>
        <begin position="129"/>
        <end position="151"/>
    </location>
</feature>
<keyword evidence="4" id="KW-1185">Reference proteome</keyword>
<evidence type="ECO:0000313" key="3">
    <source>
        <dbReference type="EMBL" id="SNX97454.1"/>
    </source>
</evidence>
<feature type="region of interest" description="Disordered" evidence="1">
    <location>
        <begin position="1"/>
        <end position="71"/>
    </location>
</feature>
<name>A0A285EGX8_9ACTN</name>
<keyword evidence="2" id="KW-0812">Transmembrane</keyword>
<evidence type="ECO:0000256" key="2">
    <source>
        <dbReference type="SAM" id="Phobius"/>
    </source>
</evidence>
<dbReference type="Proteomes" id="UP000219514">
    <property type="component" value="Unassembled WGS sequence"/>
</dbReference>
<evidence type="ECO:0000313" key="4">
    <source>
        <dbReference type="Proteomes" id="UP000219514"/>
    </source>
</evidence>
<evidence type="ECO:0000256" key="1">
    <source>
        <dbReference type="SAM" id="MobiDB-lite"/>
    </source>
</evidence>
<feature type="transmembrane region" description="Helical" evidence="2">
    <location>
        <begin position="79"/>
        <end position="98"/>
    </location>
</feature>
<dbReference type="AlphaFoldDB" id="A0A285EGX8"/>
<gene>
    <name evidence="3" type="ORF">SAMN06893097_10795</name>
</gene>
<dbReference type="EMBL" id="OBDO01000007">
    <property type="protein sequence ID" value="SNX97454.1"/>
    <property type="molecule type" value="Genomic_DNA"/>
</dbReference>
<keyword evidence="2" id="KW-1133">Transmembrane helix</keyword>
<organism evidence="3 4">
    <name type="scientific">Geodermatophilus sabuli</name>
    <dbReference type="NCBI Taxonomy" id="1564158"/>
    <lineage>
        <taxon>Bacteria</taxon>
        <taxon>Bacillati</taxon>
        <taxon>Actinomycetota</taxon>
        <taxon>Actinomycetes</taxon>
        <taxon>Geodermatophilales</taxon>
        <taxon>Geodermatophilaceae</taxon>
        <taxon>Geodermatophilus</taxon>
    </lineage>
</organism>
<reference evidence="3 4" key="1">
    <citation type="submission" date="2017-09" db="EMBL/GenBank/DDBJ databases">
        <authorList>
            <person name="Ehlers B."/>
            <person name="Leendertz F.H."/>
        </authorList>
    </citation>
    <scope>NUCLEOTIDE SEQUENCE [LARGE SCALE GENOMIC DNA]</scope>
    <source>
        <strain evidence="3 4">DSM 46844</strain>
    </source>
</reference>
<proteinExistence type="predicted"/>
<sequence>MTELARPHGEQGTAGGVGSRWTAPAGTAETRLPSPRRVVMTGNVVQQSPPPRPATTSDIAPPPLGRRTPPRPAGVQATVALWCAGCLAALTGVVAALLDSTALRNRLVATATADDPAAPAGVVADGVSATIAVVTGGVTLVVLLSLVWVLLLLRGRSWARWALLATILPALVVLDVAQSLVAGDADVDRMALLAAGGLFVLALLPLLTRSSRASSRSDRAGTAGTVGTAGR</sequence>
<feature type="transmembrane region" description="Helical" evidence="2">
    <location>
        <begin position="189"/>
        <end position="207"/>
    </location>
</feature>
<keyword evidence="2" id="KW-0472">Membrane</keyword>
<feature type="transmembrane region" description="Helical" evidence="2">
    <location>
        <begin position="158"/>
        <end position="177"/>
    </location>
</feature>
<accession>A0A285EGX8</accession>
<protein>
    <submittedName>
        <fullName evidence="3">Uncharacterized protein</fullName>
    </submittedName>
</protein>